<keyword evidence="2" id="KW-0067">ATP-binding</keyword>
<name>A0A934SY94_9BURK</name>
<protein>
    <submittedName>
        <fullName evidence="2">ATP-binding protein</fullName>
    </submittedName>
</protein>
<dbReference type="GO" id="GO:0016887">
    <property type="term" value="F:ATP hydrolysis activity"/>
    <property type="evidence" value="ECO:0007669"/>
    <property type="project" value="InterPro"/>
</dbReference>
<proteinExistence type="predicted"/>
<reference evidence="2" key="1">
    <citation type="submission" date="2021-01" db="EMBL/GenBank/DDBJ databases">
        <title>Genome sequence of strain Noviherbaspirillum sp. DKR-6.</title>
        <authorList>
            <person name="Chaudhary D.K."/>
        </authorList>
    </citation>
    <scope>NUCLEOTIDE SEQUENCE</scope>
    <source>
        <strain evidence="2">DKR-6</strain>
    </source>
</reference>
<dbReference type="InterPro" id="IPR027417">
    <property type="entry name" value="P-loop_NTPase"/>
</dbReference>
<organism evidence="2 3">
    <name type="scientific">Noviherbaspirillum pedocola</name>
    <dbReference type="NCBI Taxonomy" id="2801341"/>
    <lineage>
        <taxon>Bacteria</taxon>
        <taxon>Pseudomonadati</taxon>
        <taxon>Pseudomonadota</taxon>
        <taxon>Betaproteobacteria</taxon>
        <taxon>Burkholderiales</taxon>
        <taxon>Oxalobacteraceae</taxon>
        <taxon>Noviherbaspirillum</taxon>
    </lineage>
</organism>
<dbReference type="SUPFAM" id="SSF52540">
    <property type="entry name" value="P-loop containing nucleoside triphosphate hydrolases"/>
    <property type="match status" value="1"/>
</dbReference>
<gene>
    <name evidence="2" type="ORF">JJB74_29485</name>
</gene>
<evidence type="ECO:0000313" key="3">
    <source>
        <dbReference type="Proteomes" id="UP000622890"/>
    </source>
</evidence>
<dbReference type="Proteomes" id="UP000622890">
    <property type="component" value="Unassembled WGS sequence"/>
</dbReference>
<dbReference type="EMBL" id="JAEPBG010000026">
    <property type="protein sequence ID" value="MBK4738765.1"/>
    <property type="molecule type" value="Genomic_DNA"/>
</dbReference>
<dbReference type="Pfam" id="PF13401">
    <property type="entry name" value="AAA_22"/>
    <property type="match status" value="1"/>
</dbReference>
<evidence type="ECO:0000313" key="2">
    <source>
        <dbReference type="EMBL" id="MBK4738765.1"/>
    </source>
</evidence>
<sequence>MESGQRHFPRPAIAAQHIATFRRGLISSRVMFARRQMGKTTYLLQDLAPAAQEAGYRVAYVDVSQSPDPGHALAEAIRGAVKRSRMAWLTNRLPVPAAWRHDGKIALTDALLMANRQSCPILLLVDEAQTLSLPAHENLAYALRALLDVRRNEVKALFAGTADKAQPRRFGLAGDPFFQWAYAEQFPVLGPEFVEFVVSSFKRSGSHPLPLESALHAFTHLHARPGAFGHFVACYMARNDGDVEAALTITIRHEAARATPYRSGA</sequence>
<keyword evidence="3" id="KW-1185">Reference proteome</keyword>
<dbReference type="GO" id="GO:0005524">
    <property type="term" value="F:ATP binding"/>
    <property type="evidence" value="ECO:0007669"/>
    <property type="project" value="UniProtKB-KW"/>
</dbReference>
<feature type="domain" description="ORC1/DEAH AAA+ ATPase" evidence="1">
    <location>
        <begin position="32"/>
        <end position="162"/>
    </location>
</feature>
<dbReference type="AlphaFoldDB" id="A0A934SY94"/>
<dbReference type="Gene3D" id="3.40.50.300">
    <property type="entry name" value="P-loop containing nucleotide triphosphate hydrolases"/>
    <property type="match status" value="1"/>
</dbReference>
<evidence type="ECO:0000259" key="1">
    <source>
        <dbReference type="Pfam" id="PF13401"/>
    </source>
</evidence>
<comment type="caution">
    <text evidence="2">The sequence shown here is derived from an EMBL/GenBank/DDBJ whole genome shotgun (WGS) entry which is preliminary data.</text>
</comment>
<dbReference type="RefSeq" id="WP_200598138.1">
    <property type="nucleotide sequence ID" value="NZ_JAEPBG010000026.1"/>
</dbReference>
<keyword evidence="2" id="KW-0547">Nucleotide-binding</keyword>
<accession>A0A934SY94</accession>
<dbReference type="InterPro" id="IPR049945">
    <property type="entry name" value="AAA_22"/>
</dbReference>